<feature type="non-terminal residue" evidence="1">
    <location>
        <position position="94"/>
    </location>
</feature>
<sequence>MRLKKFIKHIGLAHYSYDYLYEAKRVWNMVRNDGTPDKKKFLGITSHDIRISDDQYVDYFGQKIQAKDVPTHYQKSPILFYCYTPYRWLEKKKE</sequence>
<reference evidence="1" key="1">
    <citation type="submission" date="2021-06" db="EMBL/GenBank/DDBJ databases">
        <authorList>
            <person name="Kallberg Y."/>
            <person name="Tangrot J."/>
            <person name="Rosling A."/>
        </authorList>
    </citation>
    <scope>NUCLEOTIDE SEQUENCE</scope>
    <source>
        <strain evidence="1">IN212</strain>
    </source>
</reference>
<dbReference type="Proteomes" id="UP000789396">
    <property type="component" value="Unassembled WGS sequence"/>
</dbReference>
<comment type="caution">
    <text evidence="1">The sequence shown here is derived from an EMBL/GenBank/DDBJ whole genome shotgun (WGS) entry which is preliminary data.</text>
</comment>
<dbReference type="AlphaFoldDB" id="A0A9N9BWG4"/>
<keyword evidence="2" id="KW-1185">Reference proteome</keyword>
<protein>
    <submittedName>
        <fullName evidence="1">9805_t:CDS:1</fullName>
    </submittedName>
</protein>
<organism evidence="1 2">
    <name type="scientific">Racocetra fulgida</name>
    <dbReference type="NCBI Taxonomy" id="60492"/>
    <lineage>
        <taxon>Eukaryota</taxon>
        <taxon>Fungi</taxon>
        <taxon>Fungi incertae sedis</taxon>
        <taxon>Mucoromycota</taxon>
        <taxon>Glomeromycotina</taxon>
        <taxon>Glomeromycetes</taxon>
        <taxon>Diversisporales</taxon>
        <taxon>Gigasporaceae</taxon>
        <taxon>Racocetra</taxon>
    </lineage>
</organism>
<dbReference type="EMBL" id="CAJVPZ010006794">
    <property type="protein sequence ID" value="CAG8577885.1"/>
    <property type="molecule type" value="Genomic_DNA"/>
</dbReference>
<proteinExistence type="predicted"/>
<name>A0A9N9BWG4_9GLOM</name>
<dbReference type="OrthoDB" id="2349168at2759"/>
<evidence type="ECO:0000313" key="2">
    <source>
        <dbReference type="Proteomes" id="UP000789396"/>
    </source>
</evidence>
<evidence type="ECO:0000313" key="1">
    <source>
        <dbReference type="EMBL" id="CAG8577885.1"/>
    </source>
</evidence>
<gene>
    <name evidence="1" type="ORF">RFULGI_LOCUS5721</name>
</gene>
<accession>A0A9N9BWG4</accession>